<comment type="caution">
    <text evidence="1">The sequence shown here is derived from an EMBL/GenBank/DDBJ whole genome shotgun (WGS) entry which is preliminary data.</text>
</comment>
<sequence length="109" mass="12223">MLWVQDSSMSAHLLFAPGGGGPSIGTAYSAVMGDYSNREKSDMHLMYDADNWNGRVALHIRTFSEEVYAKPLRLHLLHQHLCKIGSFIISSHGNNRTRAVQHPNMEETI</sequence>
<evidence type="ECO:0000313" key="2">
    <source>
        <dbReference type="Proteomes" id="UP000887013"/>
    </source>
</evidence>
<name>A0A8X6P321_NEPPI</name>
<proteinExistence type="predicted"/>
<dbReference type="Proteomes" id="UP000887013">
    <property type="component" value="Unassembled WGS sequence"/>
</dbReference>
<keyword evidence="2" id="KW-1185">Reference proteome</keyword>
<gene>
    <name evidence="1" type="ORF">NPIL_488311</name>
</gene>
<protein>
    <submittedName>
        <fullName evidence="1">Uncharacterized protein</fullName>
    </submittedName>
</protein>
<dbReference type="AlphaFoldDB" id="A0A8X6P321"/>
<reference evidence="1" key="1">
    <citation type="submission" date="2020-08" db="EMBL/GenBank/DDBJ databases">
        <title>Multicomponent nature underlies the extraordinary mechanical properties of spider dragline silk.</title>
        <authorList>
            <person name="Kono N."/>
            <person name="Nakamura H."/>
            <person name="Mori M."/>
            <person name="Yoshida Y."/>
            <person name="Ohtoshi R."/>
            <person name="Malay A.D."/>
            <person name="Moran D.A.P."/>
            <person name="Tomita M."/>
            <person name="Numata K."/>
            <person name="Arakawa K."/>
        </authorList>
    </citation>
    <scope>NUCLEOTIDE SEQUENCE</scope>
</reference>
<organism evidence="1 2">
    <name type="scientific">Nephila pilipes</name>
    <name type="common">Giant wood spider</name>
    <name type="synonym">Nephila maculata</name>
    <dbReference type="NCBI Taxonomy" id="299642"/>
    <lineage>
        <taxon>Eukaryota</taxon>
        <taxon>Metazoa</taxon>
        <taxon>Ecdysozoa</taxon>
        <taxon>Arthropoda</taxon>
        <taxon>Chelicerata</taxon>
        <taxon>Arachnida</taxon>
        <taxon>Araneae</taxon>
        <taxon>Araneomorphae</taxon>
        <taxon>Entelegynae</taxon>
        <taxon>Araneoidea</taxon>
        <taxon>Nephilidae</taxon>
        <taxon>Nephila</taxon>
    </lineage>
</organism>
<dbReference type="EMBL" id="BMAW01064715">
    <property type="protein sequence ID" value="GFT46679.1"/>
    <property type="molecule type" value="Genomic_DNA"/>
</dbReference>
<accession>A0A8X6P321</accession>
<evidence type="ECO:0000313" key="1">
    <source>
        <dbReference type="EMBL" id="GFT46679.1"/>
    </source>
</evidence>